<dbReference type="GO" id="GO:0006281">
    <property type="term" value="P:DNA repair"/>
    <property type="evidence" value="ECO:0007669"/>
    <property type="project" value="TreeGrafter"/>
</dbReference>
<evidence type="ECO:0000256" key="3">
    <source>
        <dbReference type="ARBA" id="ARBA00006171"/>
    </source>
</evidence>
<dbReference type="InterPro" id="IPR036412">
    <property type="entry name" value="HAD-like_sf"/>
</dbReference>
<dbReference type="Gene3D" id="1.10.150.240">
    <property type="entry name" value="Putative phosphatase, domain 2"/>
    <property type="match status" value="1"/>
</dbReference>
<comment type="catalytic activity">
    <reaction evidence="1">
        <text>2-phosphoglycolate + H2O = glycolate + phosphate</text>
        <dbReference type="Rhea" id="RHEA:14369"/>
        <dbReference type="ChEBI" id="CHEBI:15377"/>
        <dbReference type="ChEBI" id="CHEBI:29805"/>
        <dbReference type="ChEBI" id="CHEBI:43474"/>
        <dbReference type="ChEBI" id="CHEBI:58033"/>
        <dbReference type="EC" id="3.1.3.18"/>
    </reaction>
</comment>
<gene>
    <name evidence="5" type="ORF">F1649_07885</name>
</gene>
<evidence type="ECO:0000313" key="5">
    <source>
        <dbReference type="EMBL" id="KAA8483796.1"/>
    </source>
</evidence>
<keyword evidence="6" id="KW-1185">Reference proteome</keyword>
<dbReference type="InterPro" id="IPR050155">
    <property type="entry name" value="HAD-like_hydrolase_sf"/>
</dbReference>
<comment type="pathway">
    <text evidence="2">Organic acid metabolism; glycolate biosynthesis; glycolate from 2-phosphoglycolate: step 1/1.</text>
</comment>
<dbReference type="InterPro" id="IPR041492">
    <property type="entry name" value="HAD_2"/>
</dbReference>
<dbReference type="InterPro" id="IPR023214">
    <property type="entry name" value="HAD_sf"/>
</dbReference>
<dbReference type="SUPFAM" id="SSF56784">
    <property type="entry name" value="HAD-like"/>
    <property type="match status" value="1"/>
</dbReference>
<organism evidence="5 6">
    <name type="scientific">Arcticibacter tournemirensis</name>
    <dbReference type="NCBI Taxonomy" id="699437"/>
    <lineage>
        <taxon>Bacteria</taxon>
        <taxon>Pseudomonadati</taxon>
        <taxon>Bacteroidota</taxon>
        <taxon>Sphingobacteriia</taxon>
        <taxon>Sphingobacteriales</taxon>
        <taxon>Sphingobacteriaceae</taxon>
        <taxon>Arcticibacter</taxon>
    </lineage>
</organism>
<dbReference type="NCBIfam" id="TIGR01549">
    <property type="entry name" value="HAD-SF-IA-v1"/>
    <property type="match status" value="1"/>
</dbReference>
<evidence type="ECO:0000256" key="4">
    <source>
        <dbReference type="ARBA" id="ARBA00013078"/>
    </source>
</evidence>
<keyword evidence="5" id="KW-0378">Hydrolase</keyword>
<dbReference type="AlphaFoldDB" id="A0A5M9HA31"/>
<dbReference type="OrthoDB" id="9792518at2"/>
<comment type="similarity">
    <text evidence="3">Belongs to the HAD-like hydrolase superfamily. CbbY/CbbZ/Gph/YieH family.</text>
</comment>
<evidence type="ECO:0000256" key="1">
    <source>
        <dbReference type="ARBA" id="ARBA00000830"/>
    </source>
</evidence>
<evidence type="ECO:0000256" key="2">
    <source>
        <dbReference type="ARBA" id="ARBA00004818"/>
    </source>
</evidence>
<sequence length="214" mass="24070">MKENLKNRFDGLIFDLDGTLWDSTISVAKAWQAAKEEVDYVNINITPEMVAGIAGMTYDAIYDTLFPELDSLRREEFKILCAKKELEELDKNGGVLYPHLEETLKYLSNTYKLFVVSNCQSGYIEIFLKYSKLSQYFTGHACYGTKSQPKAENIKDVVNDYGLKAPVYVGDTKGDYESSKKAGVPFIFAAYGFGNVEGDIVATIRNFADLKLLL</sequence>
<dbReference type="Gene3D" id="3.40.50.1000">
    <property type="entry name" value="HAD superfamily/HAD-like"/>
    <property type="match status" value="1"/>
</dbReference>
<comment type="caution">
    <text evidence="5">The sequence shown here is derived from an EMBL/GenBank/DDBJ whole genome shotgun (WGS) entry which is preliminary data.</text>
</comment>
<name>A0A5M9HA31_9SPHI</name>
<accession>A0A5M9HA31</accession>
<dbReference type="Proteomes" id="UP000322918">
    <property type="component" value="Unassembled WGS sequence"/>
</dbReference>
<dbReference type="EC" id="3.1.3.18" evidence="4"/>
<dbReference type="InterPro" id="IPR006439">
    <property type="entry name" value="HAD-SF_hydro_IA"/>
</dbReference>
<dbReference type="EMBL" id="VWNE01000010">
    <property type="protein sequence ID" value="KAA8483796.1"/>
    <property type="molecule type" value="Genomic_DNA"/>
</dbReference>
<dbReference type="InterPro" id="IPR023198">
    <property type="entry name" value="PGP-like_dom2"/>
</dbReference>
<evidence type="ECO:0000313" key="6">
    <source>
        <dbReference type="Proteomes" id="UP000322918"/>
    </source>
</evidence>
<dbReference type="PANTHER" id="PTHR43434:SF1">
    <property type="entry name" value="PHOSPHOGLYCOLATE PHOSPHATASE"/>
    <property type="match status" value="1"/>
</dbReference>
<protein>
    <recommendedName>
        <fullName evidence="4">phosphoglycolate phosphatase</fullName>
        <ecNumber evidence="4">3.1.3.18</ecNumber>
    </recommendedName>
</protein>
<dbReference type="GO" id="GO:0008967">
    <property type="term" value="F:phosphoglycolate phosphatase activity"/>
    <property type="evidence" value="ECO:0007669"/>
    <property type="project" value="UniProtKB-EC"/>
</dbReference>
<dbReference type="PANTHER" id="PTHR43434">
    <property type="entry name" value="PHOSPHOGLYCOLATE PHOSPHATASE"/>
    <property type="match status" value="1"/>
</dbReference>
<proteinExistence type="inferred from homology"/>
<dbReference type="RefSeq" id="WP_141814491.1">
    <property type="nucleotide sequence ID" value="NZ_VFPL01000001.1"/>
</dbReference>
<reference evidence="5 6" key="1">
    <citation type="submission" date="2019-09" db="EMBL/GenBank/DDBJ databases">
        <title>Pararcticibacter amylolyticus gen. nov., sp. nov., isolated from a rottenly hemp rope, and reclassification of Pedobacter tournemirensis as Pararcticibacter tournemirensis comb. nov.</title>
        <authorList>
            <person name="Cai Y."/>
        </authorList>
    </citation>
    <scope>NUCLEOTIDE SEQUENCE [LARGE SCALE GENOMIC DNA]</scope>
    <source>
        <strain evidence="5 6">TF5-37.2-LB10</strain>
    </source>
</reference>
<dbReference type="Pfam" id="PF13419">
    <property type="entry name" value="HAD_2"/>
    <property type="match status" value="1"/>
</dbReference>